<dbReference type="Proteomes" id="UP000515563">
    <property type="component" value="Chromosome"/>
</dbReference>
<evidence type="ECO:0008006" key="4">
    <source>
        <dbReference type="Google" id="ProtNLM"/>
    </source>
</evidence>
<keyword evidence="1" id="KW-0732">Signal</keyword>
<accession>A0A7G6WSH2</accession>
<feature type="signal peptide" evidence="1">
    <location>
        <begin position="1"/>
        <end position="32"/>
    </location>
</feature>
<proteinExistence type="predicted"/>
<reference evidence="3" key="1">
    <citation type="submission" date="2019-09" db="EMBL/GenBank/DDBJ databases">
        <title>Antimicrobial potential of Antarctic Bacteria.</title>
        <authorList>
            <person name="Benaud N."/>
            <person name="Edwards R.J."/>
            <person name="Ferrari B.C."/>
        </authorList>
    </citation>
    <scope>NUCLEOTIDE SEQUENCE [LARGE SCALE GENOMIC DNA]</scope>
    <source>
        <strain evidence="3">SPB151</strain>
    </source>
</reference>
<dbReference type="AlphaFoldDB" id="A0A7G6WSH2"/>
<reference evidence="2 3" key="2">
    <citation type="journal article" date="2020" name="Microbiol. Resour. Announc.">
        <title>Antarctic desert soil bacteria exhibit high novel natural product potential, evaluated through long-read genome sequencing and comparative genomics.</title>
        <authorList>
            <person name="Benaud N."/>
            <person name="Edwards R.J."/>
            <person name="Amos T.G."/>
            <person name="D'Agostino P.M."/>
            <person name="Gutierrez-Chavez C."/>
            <person name="Montgomery K."/>
            <person name="Nicetic I."/>
            <person name="Ferrari B.C."/>
        </authorList>
    </citation>
    <scope>NUCLEOTIDE SEQUENCE [LARGE SCALE GENOMIC DNA]</scope>
    <source>
        <strain evidence="2 3">SPB151</strain>
    </source>
</reference>
<evidence type="ECO:0000256" key="1">
    <source>
        <dbReference type="SAM" id="SignalP"/>
    </source>
</evidence>
<gene>
    <name evidence="2" type="ORF">F1D05_02240</name>
</gene>
<dbReference type="KEGG" id="kqi:F1D05_02240"/>
<dbReference type="RefSeq" id="WP_185445771.1">
    <property type="nucleotide sequence ID" value="NZ_CP043661.1"/>
</dbReference>
<evidence type="ECO:0000313" key="3">
    <source>
        <dbReference type="Proteomes" id="UP000515563"/>
    </source>
</evidence>
<evidence type="ECO:0000313" key="2">
    <source>
        <dbReference type="EMBL" id="QNE16937.1"/>
    </source>
</evidence>
<protein>
    <recommendedName>
        <fullName evidence="4">LamG domain-containing protein</fullName>
    </recommendedName>
</protein>
<name>A0A7G6WSH2_9ACTN</name>
<feature type="chain" id="PRO_5038700435" description="LamG domain-containing protein" evidence="1">
    <location>
        <begin position="33"/>
        <end position="518"/>
    </location>
</feature>
<keyword evidence="3" id="KW-1185">Reference proteome</keyword>
<sequence>MQIPSIRRRRRLARPVALAVIGVMTAATLVGANNVTAAASIPSAAAAQPTGGGSATPQASDFRAAAKAAHLQAPRQTAAAGKLVPGSTSKVVPGSTGKLAPSLAPHISSQFDGINRSQGCSICTVPDPSAASSPSQIVELANRFIQVTNRTGVVQCGGGITLNQLLRSSDKLIKPRLQYDMVNKRFSLITMIIQPGNAIPAMYAAASRTSDACGIWNVYRITMRGSLFPANMQMDLPTLGQDANALLVSTRNTNNGLTFTLFGLRKSILYNNTSLSFNAFSTASAVAPVTTAGNPMVPSPSTYFLGSLPGFGYRLYRLSNSGGSGATLTLQADISAPFTAPTRPARQPNAISLDSSAGDIRSTPYFDGSKIWFTHVRDFGGFPTVRYGAVNIANNTAITADAFHGNNTDDFNPSIAVGISPAGPIVYLSWVFTDADAGQGVSLTVNQLQAGQPITTLSASDLLYFIGSVSDNSTALYGEYSSASIDAGTSNGNCAISAQQYFGTDGTWRTRVARMGNC</sequence>
<organism evidence="2 3">
    <name type="scientific">Kribbella qitaiheensis</name>
    <dbReference type="NCBI Taxonomy" id="1544730"/>
    <lineage>
        <taxon>Bacteria</taxon>
        <taxon>Bacillati</taxon>
        <taxon>Actinomycetota</taxon>
        <taxon>Actinomycetes</taxon>
        <taxon>Propionibacteriales</taxon>
        <taxon>Kribbellaceae</taxon>
        <taxon>Kribbella</taxon>
    </lineage>
</organism>
<dbReference type="EMBL" id="CP043661">
    <property type="protein sequence ID" value="QNE16937.1"/>
    <property type="molecule type" value="Genomic_DNA"/>
</dbReference>